<dbReference type="EMBL" id="CP027657">
    <property type="protein sequence ID" value="AVO53420.1"/>
    <property type="molecule type" value="Genomic_DNA"/>
</dbReference>
<accession>A0A2R3QNU1</accession>
<protein>
    <submittedName>
        <fullName evidence="1">Uncharacterized protein</fullName>
    </submittedName>
</protein>
<reference evidence="1 2" key="1">
    <citation type="submission" date="2018-03" db="EMBL/GenBank/DDBJ databases">
        <title>Complete genome sequence and methylome analysis of Pseudomonas mendocina NEB 698.</title>
        <authorList>
            <person name="Morgan R.D."/>
        </authorList>
    </citation>
    <scope>NUCLEOTIDE SEQUENCE [LARGE SCALE GENOMIC DNA]</scope>
    <source>
        <strain evidence="1 2">NEB698</strain>
    </source>
</reference>
<evidence type="ECO:0000313" key="1">
    <source>
        <dbReference type="EMBL" id="AVO53420.1"/>
    </source>
</evidence>
<name>A0A2R3QNU1_ECTME</name>
<gene>
    <name evidence="1" type="ORF">C7A17_11795</name>
</gene>
<organism evidence="1 2">
    <name type="scientific">Ectopseudomonas mendocina</name>
    <name type="common">Pseudomonas mendocina</name>
    <dbReference type="NCBI Taxonomy" id="300"/>
    <lineage>
        <taxon>Bacteria</taxon>
        <taxon>Pseudomonadati</taxon>
        <taxon>Pseudomonadota</taxon>
        <taxon>Gammaproteobacteria</taxon>
        <taxon>Pseudomonadales</taxon>
        <taxon>Pseudomonadaceae</taxon>
        <taxon>Ectopseudomonas</taxon>
    </lineage>
</organism>
<dbReference type="AlphaFoldDB" id="A0A2R3QNU1"/>
<proteinExistence type="predicted"/>
<sequence>MTLSLWERVLQAHRQSSAHGAPYEMTPAIEHVYRRPSARQLGLAAILPNTHARQATFIEESP</sequence>
<dbReference type="RefSeq" id="WP_106738212.1">
    <property type="nucleotide sequence ID" value="NZ_CP027657.1"/>
</dbReference>
<evidence type="ECO:0000313" key="2">
    <source>
        <dbReference type="Proteomes" id="UP000238327"/>
    </source>
</evidence>
<dbReference type="Proteomes" id="UP000238327">
    <property type="component" value="Chromosome"/>
</dbReference>